<name>A0ABR0F274_ZASCE</name>
<gene>
    <name evidence="1" type="ORF">PRZ48_001788</name>
</gene>
<protein>
    <submittedName>
        <fullName evidence="1">Uncharacterized protein</fullName>
    </submittedName>
</protein>
<accession>A0ABR0F274</accession>
<evidence type="ECO:0000313" key="1">
    <source>
        <dbReference type="EMBL" id="KAK4508051.1"/>
    </source>
</evidence>
<evidence type="ECO:0000313" key="2">
    <source>
        <dbReference type="Proteomes" id="UP001305779"/>
    </source>
</evidence>
<reference evidence="1 2" key="1">
    <citation type="journal article" date="2023" name="G3 (Bethesda)">
        <title>A chromosome-level genome assembly of Zasmidium syzygii isolated from banana leaves.</title>
        <authorList>
            <person name="van Westerhoven A.C."/>
            <person name="Mehrabi R."/>
            <person name="Talebi R."/>
            <person name="Steentjes M.B.F."/>
            <person name="Corcolon B."/>
            <person name="Chong P.A."/>
            <person name="Kema G.H.J."/>
            <person name="Seidl M.F."/>
        </authorList>
    </citation>
    <scope>NUCLEOTIDE SEQUENCE [LARGE SCALE GENOMIC DNA]</scope>
    <source>
        <strain evidence="1 2">P124</strain>
    </source>
</reference>
<sequence>MEAGPSWNFDAVPTTYKCDLCLEHKTQALVQLNNTAAICKPCFITDLRPKFEAAKANEHFWPVTFGTRLHPSSFPEFFTEDFIADYTEKEKEYTTAIGKRVYCAAPEMAHTSVQPKRRRSTPSKASVSAMTTSVALPVFCQSN</sequence>
<keyword evidence="2" id="KW-1185">Reference proteome</keyword>
<dbReference type="Proteomes" id="UP001305779">
    <property type="component" value="Unassembled WGS sequence"/>
</dbReference>
<dbReference type="EMBL" id="JAXOVC010000001">
    <property type="protein sequence ID" value="KAK4508051.1"/>
    <property type="molecule type" value="Genomic_DNA"/>
</dbReference>
<organism evidence="1 2">
    <name type="scientific">Zasmidium cellare</name>
    <name type="common">Wine cellar mold</name>
    <name type="synonym">Racodium cellare</name>
    <dbReference type="NCBI Taxonomy" id="395010"/>
    <lineage>
        <taxon>Eukaryota</taxon>
        <taxon>Fungi</taxon>
        <taxon>Dikarya</taxon>
        <taxon>Ascomycota</taxon>
        <taxon>Pezizomycotina</taxon>
        <taxon>Dothideomycetes</taxon>
        <taxon>Dothideomycetidae</taxon>
        <taxon>Mycosphaerellales</taxon>
        <taxon>Mycosphaerellaceae</taxon>
        <taxon>Zasmidium</taxon>
    </lineage>
</organism>
<proteinExistence type="predicted"/>
<comment type="caution">
    <text evidence="1">The sequence shown here is derived from an EMBL/GenBank/DDBJ whole genome shotgun (WGS) entry which is preliminary data.</text>
</comment>